<reference evidence="8 9" key="1">
    <citation type="submission" date="2016-03" db="EMBL/GenBank/DDBJ databases">
        <title>EvidentialGene: Evidence-directed Construction of Genes on Genomes.</title>
        <authorList>
            <person name="Gilbert D.G."/>
            <person name="Choi J.-H."/>
            <person name="Mockaitis K."/>
            <person name="Colbourne J."/>
            <person name="Pfrender M."/>
        </authorList>
    </citation>
    <scope>NUCLEOTIDE SEQUENCE [LARGE SCALE GENOMIC DNA]</scope>
    <source>
        <strain evidence="8 9">Xinb3</strain>
        <tissue evidence="8">Complete organism</tissue>
    </source>
</reference>
<feature type="domain" description="NADP-dependent oxidoreductase" evidence="7">
    <location>
        <begin position="18"/>
        <end position="291"/>
    </location>
</feature>
<dbReference type="PRINTS" id="PR00069">
    <property type="entry name" value="ALDKETRDTASE"/>
</dbReference>
<sequence>MVAPTVKLNNGYHIPIVGLGTWKSKPGEVKQAVVDAIAAGYRHIDCAFIYGNEEEVGAGIKEKIDDGTVTRDDLFVTSKVWNTFHSFAKVEEAIRQSLKHLGLDYLDLYLIHWPLGYQENTELFPKDADGKFIYSDLDYLETWKGLEHCAKLGLTKSIGVSNFNSVQLQRILDNATVKPVVNQVECHPYLNNSKLIQFCKDRDIVVTAYSPLGSPDRPWAKPGDPVIFEDPKLKELAQKYNRSAVQIILRFQTQRGVVVIPKSVTKDRIVHNLNCTDFDLSEEDMKYIESFDCNGRVCALDWVKDHPHYPFSVEF</sequence>
<organism evidence="8 9">
    <name type="scientific">Daphnia magna</name>
    <dbReference type="NCBI Taxonomy" id="35525"/>
    <lineage>
        <taxon>Eukaryota</taxon>
        <taxon>Metazoa</taxon>
        <taxon>Ecdysozoa</taxon>
        <taxon>Arthropoda</taxon>
        <taxon>Crustacea</taxon>
        <taxon>Branchiopoda</taxon>
        <taxon>Diplostraca</taxon>
        <taxon>Cladocera</taxon>
        <taxon>Anomopoda</taxon>
        <taxon>Daphniidae</taxon>
        <taxon>Daphnia</taxon>
    </lineage>
</organism>
<dbReference type="Proteomes" id="UP000076858">
    <property type="component" value="Unassembled WGS sequence"/>
</dbReference>
<dbReference type="OrthoDB" id="416253at2759"/>
<dbReference type="SUPFAM" id="SSF51430">
    <property type="entry name" value="NAD(P)-linked oxidoreductase"/>
    <property type="match status" value="1"/>
</dbReference>
<evidence type="ECO:0000259" key="7">
    <source>
        <dbReference type="Pfam" id="PF00248"/>
    </source>
</evidence>
<evidence type="ECO:0000256" key="4">
    <source>
        <dbReference type="PIRSR" id="PIRSR000097-1"/>
    </source>
</evidence>
<dbReference type="GO" id="GO:0016491">
    <property type="term" value="F:oxidoreductase activity"/>
    <property type="evidence" value="ECO:0007669"/>
    <property type="project" value="UniProtKB-KW"/>
</dbReference>
<feature type="active site" description="Proton donor" evidence="4">
    <location>
        <position position="50"/>
    </location>
</feature>
<keyword evidence="9" id="KW-1185">Reference proteome</keyword>
<dbReference type="FunFam" id="3.20.20.100:FF:000006">
    <property type="entry name" value="Aldo-keto reductase family 1 member A1"/>
    <property type="match status" value="1"/>
</dbReference>
<evidence type="ECO:0000256" key="6">
    <source>
        <dbReference type="PIRSR" id="PIRSR000097-3"/>
    </source>
</evidence>
<dbReference type="Pfam" id="PF00248">
    <property type="entry name" value="Aldo_ket_red"/>
    <property type="match status" value="1"/>
</dbReference>
<keyword evidence="2" id="KW-0521">NADP</keyword>
<dbReference type="PANTHER" id="PTHR11732">
    <property type="entry name" value="ALDO/KETO REDUCTASE"/>
    <property type="match status" value="1"/>
</dbReference>
<accession>A0A162NV73</accession>
<comment type="similarity">
    <text evidence="1">Belongs to the aldo/keto reductase family.</text>
</comment>
<dbReference type="InterPro" id="IPR020471">
    <property type="entry name" value="AKR"/>
</dbReference>
<evidence type="ECO:0000313" key="9">
    <source>
        <dbReference type="Proteomes" id="UP000076858"/>
    </source>
</evidence>
<evidence type="ECO:0000256" key="2">
    <source>
        <dbReference type="ARBA" id="ARBA00022857"/>
    </source>
</evidence>
<dbReference type="PIRSF" id="PIRSF000097">
    <property type="entry name" value="AKR"/>
    <property type="match status" value="1"/>
</dbReference>
<dbReference type="PROSITE" id="PS00798">
    <property type="entry name" value="ALDOKETO_REDUCTASE_1"/>
    <property type="match status" value="1"/>
</dbReference>
<dbReference type="PROSITE" id="PS00062">
    <property type="entry name" value="ALDOKETO_REDUCTASE_2"/>
    <property type="match status" value="1"/>
</dbReference>
<name>A0A162NV73_9CRUS</name>
<evidence type="ECO:0000256" key="1">
    <source>
        <dbReference type="ARBA" id="ARBA00007905"/>
    </source>
</evidence>
<proteinExistence type="inferred from homology"/>
<feature type="site" description="Lowers pKa of active site Tyr" evidence="6">
    <location>
        <position position="79"/>
    </location>
</feature>
<protein>
    <submittedName>
        <fullName evidence="8">1,5-anhydro-D-fructose reductase</fullName>
    </submittedName>
</protein>
<feature type="binding site" evidence="5">
    <location>
        <position position="112"/>
    </location>
    <ligand>
        <name>substrate</name>
    </ligand>
</feature>
<comment type="caution">
    <text evidence="8">The sequence shown here is derived from an EMBL/GenBank/DDBJ whole genome shotgun (WGS) entry which is preliminary data.</text>
</comment>
<dbReference type="STRING" id="35525.A0A162NV73"/>
<dbReference type="InterPro" id="IPR023210">
    <property type="entry name" value="NADP_OxRdtase_dom"/>
</dbReference>
<keyword evidence="3" id="KW-0560">Oxidoreductase</keyword>
<dbReference type="EMBL" id="LRGB01000531">
    <property type="protein sequence ID" value="KZS18295.1"/>
    <property type="molecule type" value="Genomic_DNA"/>
</dbReference>
<dbReference type="AlphaFoldDB" id="A0A162NV73"/>
<gene>
    <name evidence="8" type="ORF">APZ42_015543</name>
</gene>
<evidence type="ECO:0000256" key="5">
    <source>
        <dbReference type="PIRSR" id="PIRSR000097-2"/>
    </source>
</evidence>
<evidence type="ECO:0000313" key="8">
    <source>
        <dbReference type="EMBL" id="KZS18295.1"/>
    </source>
</evidence>
<evidence type="ECO:0000256" key="3">
    <source>
        <dbReference type="ARBA" id="ARBA00023002"/>
    </source>
</evidence>
<dbReference type="Gene3D" id="3.20.20.100">
    <property type="entry name" value="NADP-dependent oxidoreductase domain"/>
    <property type="match status" value="1"/>
</dbReference>
<dbReference type="InterPro" id="IPR036812">
    <property type="entry name" value="NAD(P)_OxRdtase_dom_sf"/>
</dbReference>
<dbReference type="InterPro" id="IPR018170">
    <property type="entry name" value="Aldo/ket_reductase_CS"/>
</dbReference>